<dbReference type="GO" id="GO:0046695">
    <property type="term" value="C:SLIK (SAGA-like) complex"/>
    <property type="evidence" value="ECO:0007669"/>
    <property type="project" value="InterPro"/>
</dbReference>
<dbReference type="Pfam" id="PF07524">
    <property type="entry name" value="Bromo_TP"/>
    <property type="match status" value="1"/>
</dbReference>
<evidence type="ECO:0000256" key="3">
    <source>
        <dbReference type="ARBA" id="ARBA00023117"/>
    </source>
</evidence>
<sequence length="1070" mass="119933">MIHKNPSFDFAFNDSKNDYFDIAQQLLINKRWGLYLTKEEGAVFELAARNHTIWTALVRDPLSCFEQPEFKALGFFCDEDEDPAQVLTGSMSQQMIIVFRIRTMLFEQLLPSLYGTSVTTALATASDTTCTAPETNSKAGVIEDSSVVSMGSKMDACRNLTQDIKDTFAHTDLNRSLSDQDTNDVADLIPIDDMYYSLEYDAELLKCSAIHDADETDASLKLEVGPYKTAQETNEANDIHASLKHLFQIIHEKADMQQLKDLRKLLADVRPSKSKWANDDRQGQEQLYEHLENVLTELKNYTEHSLPFLKPVQKREAPNYFDIIKCPMDLGTDSIYRRHATAMKRRSTDLLKKVPEITIKNSGDSDSDEDLEIKKDVKSINAINPIPEDSIAAVGNITEAQRVSTEYGGITASADMLPTNDVTMKDAVQPLVDLADIQSHQGQQEDPTDDPWMQTKKWKKATLTHRTKYLSWREDQAKLSFGDRLAYVRNSQDMKNYLDGFNTYCKQNQDRRSAFENGTCFKTCNLANDTGNAEESATDEHLLAVPEYTGTTPEHADINVTNEEDKDLLRIFQQSFLPELQHWNSSFPHLQAHPKNVHGDMAMFFPSVEEISQSKIPPAPLPTMSEYSEFMSDPKSILHASITKNILELQHIKDTFYKILAKQSPPQPFELVIPASIPRDPYHPLWKREDLPPATINQHTARAILRKMCSVIIAHAGFDGVCESALASITDVALHYFSNLGRTLRVYMDKYSRSLSLEVILLHTLNANGIENHVFLETYIQNDVLGLGTKLTDIRRKLDTAFAQLSRSADHMTADDDVVFEESQDQIISGNFFQDMGIDLLGLKDFGIDITSIPAELWNRKAEKPLRVRLKRSLIDAVAAENAADETQQGKFFIEKLVKPFEPWQPIDPSKQIGLLKAFYDRKGMSVEELAINEFRLKSKDEKLLVKYAIQGRKRLPSGYLQAEETKKRKRKGDSKATVSTTPQTATPMAGVSAPTISPSHGPVSAHTPGATALSLSAETPKTALANPSGASSLDPSKLATVKSESKARKDDKRLAGRKGNAGKPMQTIV</sequence>
<dbReference type="GO" id="GO:0005634">
    <property type="term" value="C:nucleus"/>
    <property type="evidence" value="ECO:0007669"/>
    <property type="project" value="UniProtKB-SubCell"/>
</dbReference>
<dbReference type="PROSITE" id="PS50014">
    <property type="entry name" value="BROMODOMAIN_2"/>
    <property type="match status" value="1"/>
</dbReference>
<dbReference type="InterPro" id="IPR037782">
    <property type="entry name" value="Spt7"/>
</dbReference>
<reference evidence="9 10" key="1">
    <citation type="submission" date="2006-10" db="EMBL/GenBank/DDBJ databases">
        <title>The Genome Sequence of Batrachochytrium dendrobatidis JEL423.</title>
        <authorList>
            <consortium name="The Broad Institute Genome Sequencing Platform"/>
            <person name="Birren B."/>
            <person name="Lander E."/>
            <person name="Galagan J."/>
            <person name="Cuomo C."/>
            <person name="Devon K."/>
            <person name="Jaffe D."/>
            <person name="Butler J."/>
            <person name="Alvarez P."/>
            <person name="Gnerre S."/>
            <person name="Grabherr M."/>
            <person name="Kleber M."/>
            <person name="Mauceli E."/>
            <person name="Brockman W."/>
            <person name="Young S."/>
            <person name="LaButti K."/>
            <person name="Sykes S."/>
            <person name="DeCaprio D."/>
            <person name="Crawford M."/>
            <person name="Koehrsen M."/>
            <person name="Engels R."/>
            <person name="Montgomery P."/>
            <person name="Pearson M."/>
            <person name="Howarth C."/>
            <person name="Larson L."/>
            <person name="White J."/>
            <person name="O'Leary S."/>
            <person name="Kodira C."/>
            <person name="Zeng Q."/>
            <person name="Yandava C."/>
            <person name="Alvarado L."/>
            <person name="Longcore J."/>
            <person name="James T."/>
        </authorList>
    </citation>
    <scope>NUCLEOTIDE SEQUENCE [LARGE SCALE GENOMIC DNA]</scope>
    <source>
        <strain evidence="9 10">JEL423</strain>
    </source>
</reference>
<feature type="region of interest" description="Disordered" evidence="7">
    <location>
        <begin position="960"/>
        <end position="1010"/>
    </location>
</feature>
<dbReference type="STRING" id="403673.A0A177WWE7"/>
<dbReference type="PANTHER" id="PTHR47343">
    <property type="entry name" value="TRANSCRIPTIONAL ACTIVATOR SPT7"/>
    <property type="match status" value="1"/>
</dbReference>
<dbReference type="InterPro" id="IPR006565">
    <property type="entry name" value="BTP"/>
</dbReference>
<dbReference type="GO" id="GO:0046982">
    <property type="term" value="F:protein heterodimerization activity"/>
    <property type="evidence" value="ECO:0007669"/>
    <property type="project" value="InterPro"/>
</dbReference>
<evidence type="ECO:0000256" key="5">
    <source>
        <dbReference type="ARBA" id="ARBA00023242"/>
    </source>
</evidence>
<dbReference type="Pfam" id="PF00439">
    <property type="entry name" value="Bromodomain"/>
    <property type="match status" value="1"/>
</dbReference>
<evidence type="ECO:0000256" key="2">
    <source>
        <dbReference type="ARBA" id="ARBA00023015"/>
    </source>
</evidence>
<feature type="region of interest" description="Disordered" evidence="7">
    <location>
        <begin position="1023"/>
        <end position="1070"/>
    </location>
</feature>
<dbReference type="CDD" id="cd22927">
    <property type="entry name" value="HFD_SPT7"/>
    <property type="match status" value="1"/>
</dbReference>
<dbReference type="OrthoDB" id="21449at2759"/>
<evidence type="ECO:0000313" key="10">
    <source>
        <dbReference type="Proteomes" id="UP000077115"/>
    </source>
</evidence>
<dbReference type="SMART" id="SM00297">
    <property type="entry name" value="BROMO"/>
    <property type="match status" value="1"/>
</dbReference>
<dbReference type="Gene3D" id="1.10.20.10">
    <property type="entry name" value="Histone, subunit A"/>
    <property type="match status" value="1"/>
</dbReference>
<name>A0A177WWE7_BATDL</name>
<feature type="compositionally biased region" description="Polar residues" evidence="7">
    <location>
        <begin position="977"/>
        <end position="987"/>
    </location>
</feature>
<proteinExistence type="predicted"/>
<feature type="domain" description="Bromo" evidence="8">
    <location>
        <begin position="300"/>
        <end position="332"/>
    </location>
</feature>
<comment type="subcellular location">
    <subcellularLocation>
        <location evidence="1">Nucleus</location>
    </subcellularLocation>
</comment>
<dbReference type="GO" id="GO:0005198">
    <property type="term" value="F:structural molecule activity"/>
    <property type="evidence" value="ECO:0007669"/>
    <property type="project" value="TreeGrafter"/>
</dbReference>
<protein>
    <recommendedName>
        <fullName evidence="8">Bromo domain-containing protein</fullName>
    </recommendedName>
</protein>
<dbReference type="SMART" id="SM00576">
    <property type="entry name" value="BTP"/>
    <property type="match status" value="1"/>
</dbReference>
<dbReference type="Gene3D" id="1.20.920.10">
    <property type="entry name" value="Bromodomain-like"/>
    <property type="match status" value="1"/>
</dbReference>
<dbReference type="EMBL" id="DS022310">
    <property type="protein sequence ID" value="OAJ43730.1"/>
    <property type="molecule type" value="Genomic_DNA"/>
</dbReference>
<evidence type="ECO:0000256" key="4">
    <source>
        <dbReference type="ARBA" id="ARBA00023163"/>
    </source>
</evidence>
<feature type="compositionally biased region" description="Basic and acidic residues" evidence="7">
    <location>
        <begin position="1044"/>
        <end position="1055"/>
    </location>
</feature>
<dbReference type="GO" id="GO:0006357">
    <property type="term" value="P:regulation of transcription by RNA polymerase II"/>
    <property type="evidence" value="ECO:0007669"/>
    <property type="project" value="TreeGrafter"/>
</dbReference>
<dbReference type="GO" id="GO:0006325">
    <property type="term" value="P:chromatin organization"/>
    <property type="evidence" value="ECO:0007669"/>
    <property type="project" value="UniProtKB-ARBA"/>
</dbReference>
<keyword evidence="2" id="KW-0805">Transcription regulation</keyword>
<evidence type="ECO:0000256" key="1">
    <source>
        <dbReference type="ARBA" id="ARBA00004123"/>
    </source>
</evidence>
<evidence type="ECO:0000256" key="7">
    <source>
        <dbReference type="SAM" id="MobiDB-lite"/>
    </source>
</evidence>
<dbReference type="InterPro" id="IPR036427">
    <property type="entry name" value="Bromodomain-like_sf"/>
</dbReference>
<dbReference type="SUPFAM" id="SSF47370">
    <property type="entry name" value="Bromodomain"/>
    <property type="match status" value="1"/>
</dbReference>
<dbReference type="InterPro" id="IPR009072">
    <property type="entry name" value="Histone-fold"/>
</dbReference>
<keyword evidence="4" id="KW-0804">Transcription</keyword>
<dbReference type="InterPro" id="IPR001487">
    <property type="entry name" value="Bromodomain"/>
</dbReference>
<organism evidence="9 10">
    <name type="scientific">Batrachochytrium dendrobatidis (strain JEL423)</name>
    <dbReference type="NCBI Taxonomy" id="403673"/>
    <lineage>
        <taxon>Eukaryota</taxon>
        <taxon>Fungi</taxon>
        <taxon>Fungi incertae sedis</taxon>
        <taxon>Chytridiomycota</taxon>
        <taxon>Chytridiomycota incertae sedis</taxon>
        <taxon>Chytridiomycetes</taxon>
        <taxon>Rhizophydiales</taxon>
        <taxon>Rhizophydiales incertae sedis</taxon>
        <taxon>Batrachochytrium</taxon>
    </lineage>
</organism>
<dbReference type="GO" id="GO:0000124">
    <property type="term" value="C:SAGA complex"/>
    <property type="evidence" value="ECO:0007669"/>
    <property type="project" value="InterPro"/>
</dbReference>
<dbReference type="Proteomes" id="UP000077115">
    <property type="component" value="Unassembled WGS sequence"/>
</dbReference>
<dbReference type="AlphaFoldDB" id="A0A177WWE7"/>
<gene>
    <name evidence="9" type="ORF">BDEG_27059</name>
</gene>
<dbReference type="PANTHER" id="PTHR47343:SF1">
    <property type="entry name" value="TRANSCRIPTIONAL ACTIVATOR SPT7"/>
    <property type="match status" value="1"/>
</dbReference>
<evidence type="ECO:0000313" key="9">
    <source>
        <dbReference type="EMBL" id="OAJ43730.1"/>
    </source>
</evidence>
<evidence type="ECO:0000259" key="8">
    <source>
        <dbReference type="PROSITE" id="PS50014"/>
    </source>
</evidence>
<accession>A0A177WWE7</accession>
<keyword evidence="3 6" id="KW-0103">Bromodomain</keyword>
<reference evidence="9 10" key="2">
    <citation type="submission" date="2016-05" db="EMBL/GenBank/DDBJ databases">
        <title>Lineage-specific infection strategies underlie the spectrum of fungal disease in amphibians.</title>
        <authorList>
            <person name="Cuomo C.A."/>
            <person name="Farrer R.A."/>
            <person name="James T."/>
            <person name="Longcore J."/>
            <person name="Birren B."/>
        </authorList>
    </citation>
    <scope>NUCLEOTIDE SEQUENCE [LARGE SCALE GENOMIC DNA]</scope>
    <source>
        <strain evidence="9 10">JEL423</strain>
    </source>
</reference>
<evidence type="ECO:0000256" key="6">
    <source>
        <dbReference type="PROSITE-ProRule" id="PRU00035"/>
    </source>
</evidence>
<dbReference type="VEuPathDB" id="FungiDB:BDEG_27059"/>
<keyword evidence="5" id="KW-0539">Nucleus</keyword>